<reference evidence="11 12" key="1">
    <citation type="submission" date="2018-06" db="EMBL/GenBank/DDBJ databases">
        <authorList>
            <consortium name="Pathogen Informatics"/>
            <person name="Doyle S."/>
        </authorList>
    </citation>
    <scope>NUCLEOTIDE SEQUENCE [LARGE SCALE GENOMIC DNA]</scope>
    <source>
        <strain evidence="11 12">NCTC10660</strain>
    </source>
</reference>
<dbReference type="GO" id="GO:0015297">
    <property type="term" value="F:antiporter activity"/>
    <property type="evidence" value="ECO:0007669"/>
    <property type="project" value="UniProtKB-KW"/>
</dbReference>
<name>A0A378TXS0_NEIEL</name>
<evidence type="ECO:0000256" key="8">
    <source>
        <dbReference type="ARBA" id="ARBA00023136"/>
    </source>
</evidence>
<accession>A0A378TXS0</accession>
<dbReference type="InterPro" id="IPR050222">
    <property type="entry name" value="MATE_MdtK"/>
</dbReference>
<evidence type="ECO:0000256" key="9">
    <source>
        <dbReference type="ARBA" id="ARBA00031636"/>
    </source>
</evidence>
<feature type="transmembrane region" description="Helical" evidence="10">
    <location>
        <begin position="255"/>
        <end position="273"/>
    </location>
</feature>
<sequence>MLLDLNRYSPAVFAKEAKTLAALAWPMMLAQIAAVGLGFVDTVMAGGASKDDLAAVALGSAAFATVFITWMGVMTALNPILSQQHGAGETAQVGETGRQGLWFGLLLGLAGMVLLLAAIPPFLWYLKLSDNVENMLAQYLMFTAPAMPAMMLHRALHAYASSLNRPKPIMWVSWAALLLNIPLNYVFVYGKFGMPQLGGAGCGLATMLVCWFSTVALWLYVKKSPYFHRFGLQGGFSKPDLAMLKQFWQLGKPAGLSYFLEASLFTFIMFLIAKFGNDYVAAQQIVISLTGIIYMVPQAVGAAVTVRVGYSIGRRQKQRARYISGVGIACGLMLALCTMLLLSLLRAPLAGMYTKDAAVLQLAASVLLFSALFQLFDFTQCIASYALRGYKITRAPMLVHAAAFWGLGLIPGWLLANLAGMKIYGFWAALIVSLAAAAVLLVWLLEKHSRTIANHSRSS</sequence>
<feature type="transmembrane region" description="Helical" evidence="10">
    <location>
        <begin position="424"/>
        <end position="445"/>
    </location>
</feature>
<dbReference type="Proteomes" id="UP000254927">
    <property type="component" value="Unassembled WGS sequence"/>
</dbReference>
<feature type="transmembrane region" description="Helical" evidence="10">
    <location>
        <begin position="285"/>
        <end position="310"/>
    </location>
</feature>
<dbReference type="PANTHER" id="PTHR43298">
    <property type="entry name" value="MULTIDRUG RESISTANCE PROTEIN NORM-RELATED"/>
    <property type="match status" value="1"/>
</dbReference>
<feature type="transmembrane region" description="Helical" evidence="10">
    <location>
        <begin position="357"/>
        <end position="376"/>
    </location>
</feature>
<feature type="transmembrane region" description="Helical" evidence="10">
    <location>
        <begin position="397"/>
        <end position="418"/>
    </location>
</feature>
<evidence type="ECO:0000256" key="6">
    <source>
        <dbReference type="ARBA" id="ARBA00022989"/>
    </source>
</evidence>
<dbReference type="AlphaFoldDB" id="A0A378TXS0"/>
<protein>
    <recommendedName>
        <fullName evidence="9">Multidrug-efflux transporter</fullName>
    </recommendedName>
</protein>
<dbReference type="GO" id="GO:0005886">
    <property type="term" value="C:plasma membrane"/>
    <property type="evidence" value="ECO:0007669"/>
    <property type="project" value="UniProtKB-SubCell"/>
</dbReference>
<dbReference type="InterPro" id="IPR048279">
    <property type="entry name" value="MdtK-like"/>
</dbReference>
<keyword evidence="2" id="KW-0813">Transport</keyword>
<evidence type="ECO:0000256" key="2">
    <source>
        <dbReference type="ARBA" id="ARBA00022448"/>
    </source>
</evidence>
<dbReference type="EMBL" id="UGQW01000002">
    <property type="protein sequence ID" value="STZ66970.1"/>
    <property type="molecule type" value="Genomic_DNA"/>
</dbReference>
<feature type="transmembrane region" description="Helical" evidence="10">
    <location>
        <begin position="60"/>
        <end position="81"/>
    </location>
</feature>
<proteinExistence type="predicted"/>
<evidence type="ECO:0000313" key="11">
    <source>
        <dbReference type="EMBL" id="STZ66970.1"/>
    </source>
</evidence>
<feature type="transmembrane region" description="Helical" evidence="10">
    <location>
        <begin position="322"/>
        <end position="345"/>
    </location>
</feature>
<dbReference type="PIRSF" id="PIRSF006603">
    <property type="entry name" value="DinF"/>
    <property type="match status" value="1"/>
</dbReference>
<dbReference type="CDD" id="cd13131">
    <property type="entry name" value="MATE_NorM_like"/>
    <property type="match status" value="1"/>
</dbReference>
<keyword evidence="6 10" id="KW-1133">Transmembrane helix</keyword>
<feature type="transmembrane region" description="Helical" evidence="10">
    <location>
        <begin position="168"/>
        <end position="190"/>
    </location>
</feature>
<feature type="transmembrane region" description="Helical" evidence="10">
    <location>
        <begin position="101"/>
        <end position="124"/>
    </location>
</feature>
<organism evidence="11 12">
    <name type="scientific">Neisseria elongata</name>
    <dbReference type="NCBI Taxonomy" id="495"/>
    <lineage>
        <taxon>Bacteria</taxon>
        <taxon>Pseudomonadati</taxon>
        <taxon>Pseudomonadota</taxon>
        <taxon>Betaproteobacteria</taxon>
        <taxon>Neisseriales</taxon>
        <taxon>Neisseriaceae</taxon>
        <taxon>Neisseria</taxon>
    </lineage>
</organism>
<keyword evidence="3" id="KW-0050">Antiport</keyword>
<dbReference type="PANTHER" id="PTHR43298:SF2">
    <property type="entry name" value="FMN_FAD EXPORTER YEEO-RELATED"/>
    <property type="match status" value="1"/>
</dbReference>
<evidence type="ECO:0000256" key="4">
    <source>
        <dbReference type="ARBA" id="ARBA00022475"/>
    </source>
</evidence>
<keyword evidence="7" id="KW-0406">Ion transport</keyword>
<comment type="subcellular location">
    <subcellularLocation>
        <location evidence="1">Cell inner membrane</location>
        <topology evidence="1">Multi-pass membrane protein</topology>
    </subcellularLocation>
</comment>
<feature type="transmembrane region" description="Helical" evidence="10">
    <location>
        <begin position="20"/>
        <end position="40"/>
    </location>
</feature>
<dbReference type="RefSeq" id="WP_074894349.1">
    <property type="nucleotide sequence ID" value="NZ_CP031252.1"/>
</dbReference>
<evidence type="ECO:0000256" key="5">
    <source>
        <dbReference type="ARBA" id="ARBA00022692"/>
    </source>
</evidence>
<evidence type="ECO:0000256" key="10">
    <source>
        <dbReference type="SAM" id="Phobius"/>
    </source>
</evidence>
<dbReference type="Pfam" id="PF01554">
    <property type="entry name" value="MatE"/>
    <property type="match status" value="2"/>
</dbReference>
<dbReference type="GO" id="GO:0042910">
    <property type="term" value="F:xenobiotic transmembrane transporter activity"/>
    <property type="evidence" value="ECO:0007669"/>
    <property type="project" value="InterPro"/>
</dbReference>
<evidence type="ECO:0000313" key="12">
    <source>
        <dbReference type="Proteomes" id="UP000254927"/>
    </source>
</evidence>
<feature type="transmembrane region" description="Helical" evidence="10">
    <location>
        <begin position="136"/>
        <end position="156"/>
    </location>
</feature>
<dbReference type="GO" id="GO:0006811">
    <property type="term" value="P:monoatomic ion transport"/>
    <property type="evidence" value="ECO:0007669"/>
    <property type="project" value="UniProtKB-KW"/>
</dbReference>
<keyword evidence="4" id="KW-1003">Cell membrane</keyword>
<evidence type="ECO:0000256" key="3">
    <source>
        <dbReference type="ARBA" id="ARBA00022449"/>
    </source>
</evidence>
<keyword evidence="8 10" id="KW-0472">Membrane</keyword>
<evidence type="ECO:0000256" key="1">
    <source>
        <dbReference type="ARBA" id="ARBA00004429"/>
    </source>
</evidence>
<dbReference type="InterPro" id="IPR002528">
    <property type="entry name" value="MATE_fam"/>
</dbReference>
<feature type="transmembrane region" description="Helical" evidence="10">
    <location>
        <begin position="196"/>
        <end position="221"/>
    </location>
</feature>
<dbReference type="GeneID" id="93351450"/>
<gene>
    <name evidence="11" type="primary">norM</name>
    <name evidence="11" type="ORF">NCTC10660_00438</name>
</gene>
<dbReference type="NCBIfam" id="TIGR00797">
    <property type="entry name" value="matE"/>
    <property type="match status" value="1"/>
</dbReference>
<evidence type="ECO:0000256" key="7">
    <source>
        <dbReference type="ARBA" id="ARBA00023065"/>
    </source>
</evidence>
<keyword evidence="5 10" id="KW-0812">Transmembrane</keyword>